<dbReference type="GeneID" id="103169894"/>
<protein>
    <submittedName>
        <fullName evidence="17">Prion like protein doppel</fullName>
    </submittedName>
</protein>
<evidence type="ECO:0000256" key="10">
    <source>
        <dbReference type="ARBA" id="ARBA00023136"/>
    </source>
</evidence>
<dbReference type="GeneTree" id="ENSGT00390000017668"/>
<reference evidence="17" key="3">
    <citation type="submission" date="2025-09" db="UniProtKB">
        <authorList>
            <consortium name="Ensembl"/>
        </authorList>
    </citation>
    <scope>IDENTIFICATION</scope>
    <source>
        <strain evidence="17">Glennie</strain>
    </source>
</reference>
<evidence type="ECO:0000256" key="9">
    <source>
        <dbReference type="ARBA" id="ARBA00023087"/>
    </source>
</evidence>
<dbReference type="SUPFAM" id="SSF54098">
    <property type="entry name" value="Prion-like"/>
    <property type="match status" value="1"/>
</dbReference>
<dbReference type="Proteomes" id="UP000002279">
    <property type="component" value="Chromosome 5"/>
</dbReference>
<dbReference type="GO" id="GO:0046872">
    <property type="term" value="F:metal ion binding"/>
    <property type="evidence" value="ECO:0007669"/>
    <property type="project" value="UniProtKB-KW"/>
</dbReference>
<keyword evidence="8" id="KW-0186">Copper</keyword>
<dbReference type="GO" id="GO:0098552">
    <property type="term" value="C:side of membrane"/>
    <property type="evidence" value="ECO:0007669"/>
    <property type="project" value="UniProtKB-KW"/>
</dbReference>
<dbReference type="OrthoDB" id="9523143at2759"/>
<feature type="signal peptide" evidence="15">
    <location>
        <begin position="1"/>
        <end position="31"/>
    </location>
</feature>
<dbReference type="OMA" id="HYDGCSE"/>
<dbReference type="Pfam" id="PF00377">
    <property type="entry name" value="Prion"/>
    <property type="match status" value="1"/>
</dbReference>
<evidence type="ECO:0000256" key="1">
    <source>
        <dbReference type="ARBA" id="ARBA00004609"/>
    </source>
</evidence>
<dbReference type="InterPro" id="IPR036924">
    <property type="entry name" value="Prion/Doppel_b-ribbon_dom_sf"/>
</dbReference>
<dbReference type="KEGG" id="oaa:103169894"/>
<dbReference type="RefSeq" id="XP_007664037.1">
    <property type="nucleotide sequence ID" value="XM_007665847.1"/>
</dbReference>
<dbReference type="GO" id="GO:0005886">
    <property type="term" value="C:plasma membrane"/>
    <property type="evidence" value="ECO:0007669"/>
    <property type="project" value="UniProtKB-SubCell"/>
</dbReference>
<dbReference type="Ensembl" id="ENSOANT00000058359.1">
    <property type="protein sequence ID" value="ENSOANP00000034833.1"/>
    <property type="gene ID" value="ENSOANG00000047340.1"/>
</dbReference>
<reference evidence="17 18" key="1">
    <citation type="journal article" date="2008" name="Nature">
        <title>Genome analysis of the platypus reveals unique signatures of evolution.</title>
        <authorList>
            <person name="Warren W.C."/>
            <person name="Hillier L.W."/>
            <person name="Marshall Graves J.A."/>
            <person name="Birney E."/>
            <person name="Ponting C.P."/>
            <person name="Grutzner F."/>
            <person name="Belov K."/>
            <person name="Miller W."/>
            <person name="Clarke L."/>
            <person name="Chinwalla A.T."/>
            <person name="Yang S.P."/>
            <person name="Heger A."/>
            <person name="Locke D.P."/>
            <person name="Miethke P."/>
            <person name="Waters P.D."/>
            <person name="Veyrunes F."/>
            <person name="Fulton L."/>
            <person name="Fulton B."/>
            <person name="Graves T."/>
            <person name="Wallis J."/>
            <person name="Puente X.S."/>
            <person name="Lopez-Otin C."/>
            <person name="Ordonez G.R."/>
            <person name="Eichler E.E."/>
            <person name="Chen L."/>
            <person name="Cheng Z."/>
            <person name="Deakin J.E."/>
            <person name="Alsop A."/>
            <person name="Thompson K."/>
            <person name="Kirby P."/>
            <person name="Papenfuss A.T."/>
            <person name="Wakefield M.J."/>
            <person name="Olender T."/>
            <person name="Lancet D."/>
            <person name="Huttley G.A."/>
            <person name="Smit A.F."/>
            <person name="Pask A."/>
            <person name="Temple-Smith P."/>
            <person name="Batzer M.A."/>
            <person name="Walker J.A."/>
            <person name="Konkel M.K."/>
            <person name="Harris R.S."/>
            <person name="Whittington C.M."/>
            <person name="Wong E.S."/>
            <person name="Gemmell N.J."/>
            <person name="Buschiazzo E."/>
            <person name="Vargas Jentzsch I.M."/>
            <person name="Merkel A."/>
            <person name="Schmitz J."/>
            <person name="Zemann A."/>
            <person name="Churakov G."/>
            <person name="Kriegs J.O."/>
            <person name="Brosius J."/>
            <person name="Murchison E.P."/>
            <person name="Sachidanandam R."/>
            <person name="Smith C."/>
            <person name="Hannon G.J."/>
            <person name="Tsend-Ayush E."/>
            <person name="McMillan D."/>
            <person name="Attenborough R."/>
            <person name="Rens W."/>
            <person name="Ferguson-Smith M."/>
            <person name="Lefevre C.M."/>
            <person name="Sharp J.A."/>
            <person name="Nicholas K.R."/>
            <person name="Ray D.A."/>
            <person name="Kube M."/>
            <person name="Reinhardt R."/>
            <person name="Pringle T.H."/>
            <person name="Taylor J."/>
            <person name="Jones R.C."/>
            <person name="Nixon B."/>
            <person name="Dacheux J.L."/>
            <person name="Niwa H."/>
            <person name="Sekita Y."/>
            <person name="Huang X."/>
            <person name="Stark A."/>
            <person name="Kheradpour P."/>
            <person name="Kellis M."/>
            <person name="Flicek P."/>
            <person name="Chen Y."/>
            <person name="Webber C."/>
            <person name="Hardison R."/>
            <person name="Nelson J."/>
            <person name="Hallsworth-Pepin K."/>
            <person name="Delehaunty K."/>
            <person name="Markovic C."/>
            <person name="Minx P."/>
            <person name="Feng Y."/>
            <person name="Kremitzki C."/>
            <person name="Mitreva M."/>
            <person name="Glasscock J."/>
            <person name="Wylie T."/>
            <person name="Wohldmann P."/>
            <person name="Thiru P."/>
            <person name="Nhan M.N."/>
            <person name="Pohl C.S."/>
            <person name="Smith S.M."/>
            <person name="Hou S."/>
            <person name="Nefedov M."/>
            <person name="de Jong P.J."/>
            <person name="Renfree M.B."/>
            <person name="Mardis E.R."/>
            <person name="Wilson R.K."/>
        </authorList>
    </citation>
    <scope>NUCLEOTIDE SEQUENCE [LARGE SCALE GENOMIC DNA]</scope>
    <source>
        <strain evidence="17 18">Glennie</strain>
    </source>
</reference>
<dbReference type="GO" id="GO:0051260">
    <property type="term" value="P:protein homooligomerization"/>
    <property type="evidence" value="ECO:0007669"/>
    <property type="project" value="InterPro"/>
</dbReference>
<keyword evidence="13" id="KW-0449">Lipoprotein</keyword>
<comment type="subcellular location">
    <subcellularLocation>
        <location evidence="1">Cell membrane</location>
        <topology evidence="1">Lipid-anchor</topology>
        <topology evidence="1">GPI-anchor</topology>
    </subcellularLocation>
</comment>
<evidence type="ECO:0000313" key="17">
    <source>
        <dbReference type="Ensembl" id="ENSOANP00000034833.1"/>
    </source>
</evidence>
<dbReference type="CTD" id="23627"/>
<dbReference type="FunCoup" id="A0A6I8N183">
    <property type="interactions" value="110"/>
</dbReference>
<keyword evidence="3" id="KW-1003">Cell membrane</keyword>
<evidence type="ECO:0000256" key="11">
    <source>
        <dbReference type="ARBA" id="ARBA00023157"/>
    </source>
</evidence>
<evidence type="ECO:0000259" key="16">
    <source>
        <dbReference type="Pfam" id="PF00377"/>
    </source>
</evidence>
<keyword evidence="7 15" id="KW-0732">Signal</keyword>
<keyword evidence="10" id="KW-0472">Membrane</keyword>
<keyword evidence="12" id="KW-0325">Glycoprotein</keyword>
<name>A0A6I8N183_ORNAN</name>
<sequence length="186" mass="19571">MTVRRRRRSGGARWLLVFLVLLSGDLSSLQARGPRPRNKAGRKPPPSNAGPDSPAPRPPAGARGTFIRRGGRLSVDFGPEGNGYYQANYPLLPDAIVYPDCPTANGTREAFFGDCVNATHEANRGELTAGGNASDVHVRVLLRLVEELCALRDCGPALPTGPAPRPGPPGPPAALALLTLVLLGAQ</sequence>
<comment type="similarity">
    <text evidence="2">Belongs to the prion family.</text>
</comment>
<evidence type="ECO:0000256" key="2">
    <source>
        <dbReference type="ARBA" id="ARBA00009910"/>
    </source>
</evidence>
<dbReference type="PANTHER" id="PTHR15506">
    <property type="entry name" value="DOPPEL PRION"/>
    <property type="match status" value="1"/>
</dbReference>
<dbReference type="InParanoid" id="A0A6I8N183"/>
<feature type="compositionally biased region" description="Pro residues" evidence="14">
    <location>
        <begin position="43"/>
        <end position="59"/>
    </location>
</feature>
<evidence type="ECO:0000256" key="8">
    <source>
        <dbReference type="ARBA" id="ARBA00023008"/>
    </source>
</evidence>
<keyword evidence="6" id="KW-0479">Metal-binding</keyword>
<feature type="region of interest" description="Disordered" evidence="14">
    <location>
        <begin position="29"/>
        <end position="72"/>
    </location>
</feature>
<feature type="domain" description="Prion/Doppel protein beta-ribbon" evidence="16">
    <location>
        <begin position="72"/>
        <end position="155"/>
    </location>
</feature>
<feature type="chain" id="PRO_5026129895" evidence="15">
    <location>
        <begin position="32"/>
        <end position="186"/>
    </location>
</feature>
<keyword evidence="4" id="KW-0336">GPI-anchor</keyword>
<evidence type="ECO:0000256" key="13">
    <source>
        <dbReference type="ARBA" id="ARBA00023288"/>
    </source>
</evidence>
<evidence type="ECO:0000256" key="12">
    <source>
        <dbReference type="ARBA" id="ARBA00023180"/>
    </source>
</evidence>
<dbReference type="Gene3D" id="1.10.790.10">
    <property type="entry name" value="Prion/Doppel protein, beta-ribbon domain"/>
    <property type="match status" value="1"/>
</dbReference>
<dbReference type="AlphaFoldDB" id="A0A6I8N183"/>
<dbReference type="PANTHER" id="PTHR15506:SF0">
    <property type="entry name" value="PRION-LIKE PROTEIN DOPPEL"/>
    <property type="match status" value="1"/>
</dbReference>
<keyword evidence="11" id="KW-1015">Disulfide bond</keyword>
<evidence type="ECO:0000256" key="15">
    <source>
        <dbReference type="SAM" id="SignalP"/>
    </source>
</evidence>
<keyword evidence="5" id="KW-0640">Prion</keyword>
<evidence type="ECO:0000313" key="18">
    <source>
        <dbReference type="Proteomes" id="UP000002279"/>
    </source>
</evidence>
<reference evidence="17" key="2">
    <citation type="submission" date="2025-08" db="UniProtKB">
        <authorList>
            <consortium name="Ensembl"/>
        </authorList>
    </citation>
    <scope>IDENTIFICATION</scope>
    <source>
        <strain evidence="17">Glennie</strain>
    </source>
</reference>
<evidence type="ECO:0000256" key="4">
    <source>
        <dbReference type="ARBA" id="ARBA00022622"/>
    </source>
</evidence>
<organism evidence="17 18">
    <name type="scientific">Ornithorhynchus anatinus</name>
    <name type="common">Duckbill platypus</name>
    <dbReference type="NCBI Taxonomy" id="9258"/>
    <lineage>
        <taxon>Eukaryota</taxon>
        <taxon>Metazoa</taxon>
        <taxon>Chordata</taxon>
        <taxon>Craniata</taxon>
        <taxon>Vertebrata</taxon>
        <taxon>Euteleostomi</taxon>
        <taxon>Mammalia</taxon>
        <taxon>Monotremata</taxon>
        <taxon>Ornithorhynchidae</taxon>
        <taxon>Ornithorhynchus</taxon>
    </lineage>
</organism>
<keyword evidence="18" id="KW-1185">Reference proteome</keyword>
<evidence type="ECO:0000256" key="7">
    <source>
        <dbReference type="ARBA" id="ARBA00022729"/>
    </source>
</evidence>
<dbReference type="InterPro" id="IPR022416">
    <property type="entry name" value="Prion/Doppel_prot_b-ribbon_dom"/>
</dbReference>
<evidence type="ECO:0000256" key="14">
    <source>
        <dbReference type="SAM" id="MobiDB-lite"/>
    </source>
</evidence>
<evidence type="ECO:0000256" key="5">
    <source>
        <dbReference type="ARBA" id="ARBA00022678"/>
    </source>
</evidence>
<accession>A0A6I8N183</accession>
<evidence type="ECO:0000256" key="3">
    <source>
        <dbReference type="ARBA" id="ARBA00022475"/>
    </source>
</evidence>
<keyword evidence="9" id="KW-0034">Amyloid</keyword>
<evidence type="ECO:0000256" key="6">
    <source>
        <dbReference type="ARBA" id="ARBA00022723"/>
    </source>
</evidence>
<proteinExistence type="inferred from homology"/>
<gene>
    <name evidence="17" type="primary">PRND</name>
</gene>